<dbReference type="EMBL" id="CAXDID020000128">
    <property type="protein sequence ID" value="CAL6034453.1"/>
    <property type="molecule type" value="Genomic_DNA"/>
</dbReference>
<evidence type="ECO:0000313" key="1">
    <source>
        <dbReference type="EMBL" id="CAI9978154.1"/>
    </source>
</evidence>
<evidence type="ECO:0000313" key="3">
    <source>
        <dbReference type="Proteomes" id="UP001642409"/>
    </source>
</evidence>
<keyword evidence="3" id="KW-1185">Reference proteome</keyword>
<proteinExistence type="predicted"/>
<organism evidence="1">
    <name type="scientific">Hexamita inflata</name>
    <dbReference type="NCBI Taxonomy" id="28002"/>
    <lineage>
        <taxon>Eukaryota</taxon>
        <taxon>Metamonada</taxon>
        <taxon>Diplomonadida</taxon>
        <taxon>Hexamitidae</taxon>
        <taxon>Hexamitinae</taxon>
        <taxon>Hexamita</taxon>
    </lineage>
</organism>
<dbReference type="EMBL" id="CATOUU010001183">
    <property type="protein sequence ID" value="CAI9978154.1"/>
    <property type="molecule type" value="Genomic_DNA"/>
</dbReference>
<reference evidence="2 3" key="2">
    <citation type="submission" date="2024-07" db="EMBL/GenBank/DDBJ databases">
        <authorList>
            <person name="Akdeniz Z."/>
        </authorList>
    </citation>
    <scope>NUCLEOTIDE SEQUENCE [LARGE SCALE GENOMIC DNA]</scope>
</reference>
<accession>A0AA86RUJ8</accession>
<comment type="caution">
    <text evidence="1">The sequence shown here is derived from an EMBL/GenBank/DDBJ whole genome shotgun (WGS) entry which is preliminary data.</text>
</comment>
<dbReference type="Proteomes" id="UP001642409">
    <property type="component" value="Unassembled WGS sequence"/>
</dbReference>
<name>A0AA86RUJ8_9EUKA</name>
<dbReference type="AlphaFoldDB" id="A0AA86RUJ8"/>
<evidence type="ECO:0000313" key="2">
    <source>
        <dbReference type="EMBL" id="CAL6034453.1"/>
    </source>
</evidence>
<protein>
    <submittedName>
        <fullName evidence="2">Hypothetical_protein</fullName>
    </submittedName>
</protein>
<reference evidence="1" key="1">
    <citation type="submission" date="2023-06" db="EMBL/GenBank/DDBJ databases">
        <authorList>
            <person name="Kurt Z."/>
        </authorList>
    </citation>
    <scope>NUCLEOTIDE SEQUENCE</scope>
</reference>
<sequence>MQKYAQNIVQFKQNRQNKLRQSKCSRMIALHAQRKKFQRYSIHWSLQIYQQICFMGISSTGFLNKFMIVGQLQRYTNVVRSKQSTGSQNSYQICSIHSFLEHDEHGNVEKHRIISYQIEKCGRKQVFRVQSSRVEENILSSNNSQQHLYQVTSYEPPPDSRIQMCVYDHYNIIQ</sequence>
<gene>
    <name evidence="2" type="ORF">HINF_LOCUS35459</name>
    <name evidence="1" type="ORF">HINF_LOCUS65799</name>
</gene>